<accession>A0A3N5BBL0</accession>
<gene>
    <name evidence="2" type="ORF">EDD62_1748</name>
</gene>
<organism evidence="2 3">
    <name type="scientific">Abyssicoccus albus</name>
    <dbReference type="NCBI Taxonomy" id="1817405"/>
    <lineage>
        <taxon>Bacteria</taxon>
        <taxon>Bacillati</taxon>
        <taxon>Bacillota</taxon>
        <taxon>Bacilli</taxon>
        <taxon>Bacillales</taxon>
        <taxon>Abyssicoccaceae</taxon>
    </lineage>
</organism>
<keyword evidence="3" id="KW-1185">Reference proteome</keyword>
<protein>
    <submittedName>
        <fullName evidence="2">Uncharacterized protein</fullName>
    </submittedName>
</protein>
<dbReference type="RefSeq" id="WP_123808695.1">
    <property type="nucleotide sequence ID" value="NZ_RKRK01000006.1"/>
</dbReference>
<evidence type="ECO:0000313" key="3">
    <source>
        <dbReference type="Proteomes" id="UP000277108"/>
    </source>
</evidence>
<feature type="coiled-coil region" evidence="1">
    <location>
        <begin position="118"/>
        <end position="145"/>
    </location>
</feature>
<evidence type="ECO:0000313" key="2">
    <source>
        <dbReference type="EMBL" id="RPF54787.1"/>
    </source>
</evidence>
<dbReference type="Proteomes" id="UP000277108">
    <property type="component" value="Unassembled WGS sequence"/>
</dbReference>
<dbReference type="AlphaFoldDB" id="A0A3N5BBL0"/>
<name>A0A3N5BBL0_9BACL</name>
<proteinExistence type="predicted"/>
<dbReference type="EMBL" id="RKRK01000006">
    <property type="protein sequence ID" value="RPF54787.1"/>
    <property type="molecule type" value="Genomic_DNA"/>
</dbReference>
<comment type="caution">
    <text evidence="2">The sequence shown here is derived from an EMBL/GenBank/DDBJ whole genome shotgun (WGS) entry which is preliminary data.</text>
</comment>
<sequence length="147" mass="17495">MKNKVLIEEYSIYGEMGEALYSHNSYVRDNDENLRKDIVSNYNYDIFEIFDEESFIEGRIDTLYVGLRYRDVDSPDGYSIVINTYESKCVEIKEEYNHKMTELNKMFGVESSEVNTTEDKLRSMIRLLESQNEDLLMELERITEHEK</sequence>
<reference evidence="2 3" key="1">
    <citation type="submission" date="2018-11" db="EMBL/GenBank/DDBJ databases">
        <title>Genomic Encyclopedia of Type Strains, Phase IV (KMG-IV): sequencing the most valuable type-strain genomes for metagenomic binning, comparative biology and taxonomic classification.</title>
        <authorList>
            <person name="Goeker M."/>
        </authorList>
    </citation>
    <scope>NUCLEOTIDE SEQUENCE [LARGE SCALE GENOMIC DNA]</scope>
    <source>
        <strain evidence="2 3">DSM 29158</strain>
    </source>
</reference>
<keyword evidence="1" id="KW-0175">Coiled coil</keyword>
<evidence type="ECO:0000256" key="1">
    <source>
        <dbReference type="SAM" id="Coils"/>
    </source>
</evidence>